<keyword evidence="4 10" id="KW-0808">Transferase</keyword>
<dbReference type="InterPro" id="IPR007235">
    <property type="entry name" value="Glyco_trans_28_C"/>
</dbReference>
<gene>
    <name evidence="10" type="primary">murG</name>
    <name evidence="13" type="ORF">COS59_01455</name>
</gene>
<feature type="binding site" evidence="10">
    <location>
        <position position="207"/>
    </location>
    <ligand>
        <name>UDP-N-acetyl-alpha-D-glucosamine</name>
        <dbReference type="ChEBI" id="CHEBI:57705"/>
    </ligand>
</feature>
<protein>
    <recommendedName>
        <fullName evidence="10">UDP-N-acetylglucosamine--N-acetylmuramyl-(pentapeptide) pyrophosphoryl-undecaprenol N-acetylglucosamine transferase</fullName>
        <ecNumber evidence="10">2.4.1.227</ecNumber>
    </recommendedName>
    <alternativeName>
        <fullName evidence="10">Undecaprenyl-PP-MurNAc-pentapeptide-UDPGlcNAc GlcNAc transferase</fullName>
    </alternativeName>
</protein>
<dbReference type="InterPro" id="IPR004276">
    <property type="entry name" value="GlycoTrans_28_N"/>
</dbReference>
<name>A0A2M7B7P7_9BACT</name>
<sequence>MIRVLFTGGGTGGHIYPIVAIAEELKKISQEKGTEIDLRYFGAPEQYFNLLELTGIKVSTIVSSKLRRYFDIRNFFDGFKFIFSLIQAFWKVLWLMPDVLFSKGGPGALAVLLACRFYRVPIIVHESDSIPGLTNLISAKWAKRIGLSFVSAIEYFRKNKKFDEAKLALVGHPARKIFFEPGDEPELAKKILGFNPNTSLILFIGGSQGATAINDFVLDSIGELLKDYQVFHQTGVRNFEQVKKEWQFISRDILEEERLRYRIVPYLEEKDLKEAILAADLVVSRAGAGSIFELAAMGEPSILIPLPEAAGDHQTKNAYEYSKTGAAIVIEQLNLRTHLFIVQVKKLFDNPDLLKQMPQAAKNFSKPEAAKILAEEILKLTGV</sequence>
<accession>A0A2M7B7P7</accession>
<dbReference type="GO" id="GO:0051301">
    <property type="term" value="P:cell division"/>
    <property type="evidence" value="ECO:0007669"/>
    <property type="project" value="UniProtKB-KW"/>
</dbReference>
<reference evidence="14" key="1">
    <citation type="submission" date="2017-09" db="EMBL/GenBank/DDBJ databases">
        <title>Depth-based differentiation of microbial function through sediment-hosted aquifers and enrichment of novel symbionts in the deep terrestrial subsurface.</title>
        <authorList>
            <person name="Probst A.J."/>
            <person name="Ladd B."/>
            <person name="Jarett J.K."/>
            <person name="Geller-Mcgrath D.E."/>
            <person name="Sieber C.M.K."/>
            <person name="Emerson J.B."/>
            <person name="Anantharaman K."/>
            <person name="Thomas B.C."/>
            <person name="Malmstrom R."/>
            <person name="Stieglmeier M."/>
            <person name="Klingl A."/>
            <person name="Woyke T."/>
            <person name="Ryan C.M."/>
            <person name="Banfield J.F."/>
        </authorList>
    </citation>
    <scope>NUCLEOTIDE SEQUENCE [LARGE SCALE GENOMIC DNA]</scope>
</reference>
<dbReference type="GO" id="GO:0005886">
    <property type="term" value="C:plasma membrane"/>
    <property type="evidence" value="ECO:0007669"/>
    <property type="project" value="UniProtKB-SubCell"/>
</dbReference>
<evidence type="ECO:0000256" key="4">
    <source>
        <dbReference type="ARBA" id="ARBA00022679"/>
    </source>
</evidence>
<dbReference type="PANTHER" id="PTHR21015:SF27">
    <property type="entry name" value="UDP-N-ACETYLGLUCOSAMINE--N-ACETYLMURAMYL-(PENTAPEPTIDE) PYROPHOSPHORYL-UNDECAPRENOL N-ACETYLGLUCOSAMINE TRANSFERASE"/>
    <property type="match status" value="1"/>
</dbReference>
<dbReference type="HAMAP" id="MF_00033">
    <property type="entry name" value="MurG"/>
    <property type="match status" value="1"/>
</dbReference>
<dbReference type="AlphaFoldDB" id="A0A2M7B7P7"/>
<keyword evidence="8 10" id="KW-0131">Cell cycle</keyword>
<feature type="domain" description="Glycosyl transferase family 28 C-terminal" evidence="12">
    <location>
        <begin position="201"/>
        <end position="371"/>
    </location>
</feature>
<feature type="binding site" evidence="10">
    <location>
        <begin position="11"/>
        <end position="13"/>
    </location>
    <ligand>
        <name>UDP-N-acetyl-alpha-D-glucosamine</name>
        <dbReference type="ChEBI" id="CHEBI:57705"/>
    </ligand>
</feature>
<organism evidence="13 14">
    <name type="scientific">Candidatus Wolfebacteria bacterium CG03_land_8_20_14_0_80_36_15</name>
    <dbReference type="NCBI Taxonomy" id="1975067"/>
    <lineage>
        <taxon>Bacteria</taxon>
        <taxon>Candidatus Wolfeibacteriota</taxon>
    </lineage>
</organism>
<keyword evidence="2 10" id="KW-0132">Cell division</keyword>
<feature type="domain" description="Glycosyltransferase family 28 N-terminal" evidence="11">
    <location>
        <begin position="4"/>
        <end position="145"/>
    </location>
</feature>
<comment type="caution">
    <text evidence="10">Lacks conserved residue(s) required for the propagation of feature annotation.</text>
</comment>
<comment type="caution">
    <text evidence="13">The sequence shown here is derived from an EMBL/GenBank/DDBJ whole genome shotgun (WGS) entry which is preliminary data.</text>
</comment>
<evidence type="ECO:0000259" key="12">
    <source>
        <dbReference type="Pfam" id="PF04101"/>
    </source>
</evidence>
<evidence type="ECO:0000313" key="13">
    <source>
        <dbReference type="EMBL" id="PIU99127.1"/>
    </source>
</evidence>
<evidence type="ECO:0000313" key="14">
    <source>
        <dbReference type="Proteomes" id="UP000230131"/>
    </source>
</evidence>
<dbReference type="PANTHER" id="PTHR21015">
    <property type="entry name" value="UDP-N-ACETYLGLUCOSAMINE--N-ACETYLMURAMYL-(PENTAPEPTIDE) PYROPHOSPHORYL-UNDECAPRENOL N-ACETYLGLUCOSAMINE TRANSFERASE 1"/>
    <property type="match status" value="1"/>
</dbReference>
<evidence type="ECO:0000256" key="8">
    <source>
        <dbReference type="ARBA" id="ARBA00023306"/>
    </source>
</evidence>
<keyword evidence="9 10" id="KW-0961">Cell wall biogenesis/degradation</keyword>
<keyword evidence="1 10" id="KW-1003">Cell membrane</keyword>
<dbReference type="SUPFAM" id="SSF53756">
    <property type="entry name" value="UDP-Glycosyltransferase/glycogen phosphorylase"/>
    <property type="match status" value="1"/>
</dbReference>
<evidence type="ECO:0000256" key="3">
    <source>
        <dbReference type="ARBA" id="ARBA00022676"/>
    </source>
</evidence>
<dbReference type="CDD" id="cd03785">
    <property type="entry name" value="GT28_MurG"/>
    <property type="match status" value="1"/>
</dbReference>
<dbReference type="UniPathway" id="UPA00219"/>
<dbReference type="GO" id="GO:0050511">
    <property type="term" value="F:undecaprenyldiphospho-muramoylpentapeptide beta-N-acetylglucosaminyltransferase activity"/>
    <property type="evidence" value="ECO:0007669"/>
    <property type="project" value="UniProtKB-UniRule"/>
</dbReference>
<dbReference type="GO" id="GO:0009252">
    <property type="term" value="P:peptidoglycan biosynthetic process"/>
    <property type="evidence" value="ECO:0007669"/>
    <property type="project" value="UniProtKB-UniRule"/>
</dbReference>
<evidence type="ECO:0000256" key="7">
    <source>
        <dbReference type="ARBA" id="ARBA00023136"/>
    </source>
</evidence>
<feature type="binding site" evidence="10">
    <location>
        <position position="314"/>
    </location>
    <ligand>
        <name>UDP-N-acetyl-alpha-D-glucosamine</name>
        <dbReference type="ChEBI" id="CHEBI:57705"/>
    </ligand>
</feature>
<comment type="function">
    <text evidence="10">Cell wall formation. Catalyzes the transfer of a GlcNAc subunit on undecaprenyl-pyrophosphoryl-MurNAc-pentapeptide (lipid intermediate I) to form undecaprenyl-pyrophosphoryl-MurNAc-(pentapeptide)GlcNAc (lipid intermediate II).</text>
</comment>
<dbReference type="Gene3D" id="3.40.50.2000">
    <property type="entry name" value="Glycogen Phosphorylase B"/>
    <property type="match status" value="2"/>
</dbReference>
<dbReference type="GO" id="GO:0008360">
    <property type="term" value="P:regulation of cell shape"/>
    <property type="evidence" value="ECO:0007669"/>
    <property type="project" value="UniProtKB-KW"/>
</dbReference>
<keyword evidence="7 10" id="KW-0472">Membrane</keyword>
<evidence type="ECO:0000256" key="5">
    <source>
        <dbReference type="ARBA" id="ARBA00022960"/>
    </source>
</evidence>
<dbReference type="Pfam" id="PF04101">
    <property type="entry name" value="Glyco_tran_28_C"/>
    <property type="match status" value="1"/>
</dbReference>
<evidence type="ECO:0000256" key="9">
    <source>
        <dbReference type="ARBA" id="ARBA00023316"/>
    </source>
</evidence>
<dbReference type="InterPro" id="IPR006009">
    <property type="entry name" value="GlcNAc_MurG"/>
</dbReference>
<dbReference type="Proteomes" id="UP000230131">
    <property type="component" value="Unassembled WGS sequence"/>
</dbReference>
<evidence type="ECO:0000256" key="6">
    <source>
        <dbReference type="ARBA" id="ARBA00022984"/>
    </source>
</evidence>
<evidence type="ECO:0000259" key="11">
    <source>
        <dbReference type="Pfam" id="PF03033"/>
    </source>
</evidence>
<keyword evidence="5 10" id="KW-0133">Cell shape</keyword>
<feature type="binding site" evidence="10">
    <location>
        <position position="175"/>
    </location>
    <ligand>
        <name>UDP-N-acetyl-alpha-D-glucosamine</name>
        <dbReference type="ChEBI" id="CHEBI:57705"/>
    </ligand>
</feature>
<dbReference type="GO" id="GO:0071555">
    <property type="term" value="P:cell wall organization"/>
    <property type="evidence" value="ECO:0007669"/>
    <property type="project" value="UniProtKB-KW"/>
</dbReference>
<evidence type="ECO:0000256" key="1">
    <source>
        <dbReference type="ARBA" id="ARBA00022475"/>
    </source>
</evidence>
<comment type="pathway">
    <text evidence="10">Cell wall biogenesis; peptidoglycan biosynthesis.</text>
</comment>
<comment type="catalytic activity">
    <reaction evidence="10">
        <text>di-trans,octa-cis-undecaprenyl diphospho-N-acetyl-alpha-D-muramoyl-L-alanyl-D-glutamyl-meso-2,6-diaminopimeloyl-D-alanyl-D-alanine + UDP-N-acetyl-alpha-D-glucosamine = di-trans,octa-cis-undecaprenyl diphospho-[N-acetyl-alpha-D-glucosaminyl-(1-&gt;4)]-N-acetyl-alpha-D-muramoyl-L-alanyl-D-glutamyl-meso-2,6-diaminopimeloyl-D-alanyl-D-alanine + UDP + H(+)</text>
        <dbReference type="Rhea" id="RHEA:31227"/>
        <dbReference type="ChEBI" id="CHEBI:15378"/>
        <dbReference type="ChEBI" id="CHEBI:57705"/>
        <dbReference type="ChEBI" id="CHEBI:58223"/>
        <dbReference type="ChEBI" id="CHEBI:61387"/>
        <dbReference type="ChEBI" id="CHEBI:61388"/>
        <dbReference type="EC" id="2.4.1.227"/>
    </reaction>
</comment>
<evidence type="ECO:0000256" key="2">
    <source>
        <dbReference type="ARBA" id="ARBA00022618"/>
    </source>
</evidence>
<keyword evidence="6 10" id="KW-0573">Peptidoglycan synthesis</keyword>
<dbReference type="EC" id="2.4.1.227" evidence="10"/>
<evidence type="ECO:0000256" key="10">
    <source>
        <dbReference type="HAMAP-Rule" id="MF_00033"/>
    </source>
</evidence>
<proteinExistence type="inferred from homology"/>
<dbReference type="Pfam" id="PF03033">
    <property type="entry name" value="Glyco_transf_28"/>
    <property type="match status" value="1"/>
</dbReference>
<dbReference type="GO" id="GO:0005975">
    <property type="term" value="P:carbohydrate metabolic process"/>
    <property type="evidence" value="ECO:0007669"/>
    <property type="project" value="InterPro"/>
</dbReference>
<keyword evidence="3 10" id="KW-0328">Glycosyltransferase</keyword>
<comment type="subcellular location">
    <subcellularLocation>
        <location evidence="10">Cell membrane</location>
        <topology evidence="10">Peripheral membrane protein</topology>
        <orientation evidence="10">Cytoplasmic side</orientation>
    </subcellularLocation>
</comment>
<comment type="similarity">
    <text evidence="10">Belongs to the glycosyltransferase 28 family. MurG subfamily.</text>
</comment>
<dbReference type="EMBL" id="PEVH01000046">
    <property type="protein sequence ID" value="PIU99127.1"/>
    <property type="molecule type" value="Genomic_DNA"/>
</dbReference>
<dbReference type="GO" id="GO:0051991">
    <property type="term" value="F:UDP-N-acetyl-D-glucosamine:N-acetylmuramoyl-L-alanyl-D-glutamyl-meso-2,6-diaminopimelyl-D-alanyl-D-alanine-diphosphoundecaprenol 4-beta-N-acetylglucosaminlytransferase activity"/>
    <property type="evidence" value="ECO:0007669"/>
    <property type="project" value="RHEA"/>
</dbReference>